<feature type="domain" description="BTB" evidence="4">
    <location>
        <begin position="32"/>
        <end position="97"/>
    </location>
</feature>
<keyword evidence="7" id="KW-1185">Reference proteome</keyword>
<dbReference type="SMART" id="SM00225">
    <property type="entry name" value="BTB"/>
    <property type="match status" value="1"/>
</dbReference>
<feature type="compositionally biased region" description="Basic and acidic residues" evidence="3">
    <location>
        <begin position="138"/>
        <end position="147"/>
    </location>
</feature>
<protein>
    <submittedName>
        <fullName evidence="5 6">Bric-A-brac, putative</fullName>
    </submittedName>
</protein>
<name>E0VPW4_PEDHC</name>
<reference evidence="5" key="2">
    <citation type="submission" date="2007-04" db="EMBL/GenBank/DDBJ databases">
        <title>The genome of the human body louse.</title>
        <authorList>
            <consortium name="The Human Body Louse Genome Consortium"/>
            <person name="Kirkness E."/>
            <person name="Walenz B."/>
            <person name="Hass B."/>
            <person name="Bruggner R."/>
            <person name="Strausberg R."/>
        </authorList>
    </citation>
    <scope>NUCLEOTIDE SEQUENCE</scope>
    <source>
        <strain evidence="5">USDA</strain>
    </source>
</reference>
<evidence type="ECO:0000256" key="3">
    <source>
        <dbReference type="SAM" id="MobiDB-lite"/>
    </source>
</evidence>
<evidence type="ECO:0000313" key="5">
    <source>
        <dbReference type="EMBL" id="EEB15420.1"/>
    </source>
</evidence>
<evidence type="ECO:0000313" key="7">
    <source>
        <dbReference type="Proteomes" id="UP000009046"/>
    </source>
</evidence>
<dbReference type="Pfam" id="PF00651">
    <property type="entry name" value="BTB"/>
    <property type="match status" value="1"/>
</dbReference>
<dbReference type="InterPro" id="IPR011333">
    <property type="entry name" value="SKP1/BTB/POZ_sf"/>
</dbReference>
<evidence type="ECO:0000313" key="6">
    <source>
        <dbReference type="EnsemblMetazoa" id="PHUM366500-PA"/>
    </source>
</evidence>
<evidence type="ECO:0000259" key="4">
    <source>
        <dbReference type="PROSITE" id="PS50097"/>
    </source>
</evidence>
<dbReference type="eggNOG" id="ENOG502RY53">
    <property type="taxonomic scope" value="Eukaryota"/>
</dbReference>
<proteinExistence type="predicted"/>
<feature type="region of interest" description="Disordered" evidence="3">
    <location>
        <begin position="135"/>
        <end position="155"/>
    </location>
</feature>
<dbReference type="GO" id="GO:0006357">
    <property type="term" value="P:regulation of transcription by RNA polymerase II"/>
    <property type="evidence" value="ECO:0007669"/>
    <property type="project" value="TreeGrafter"/>
</dbReference>
<dbReference type="OrthoDB" id="7956040at2759"/>
<dbReference type="InterPro" id="IPR051095">
    <property type="entry name" value="Dros_DevTransReg"/>
</dbReference>
<dbReference type="PROSITE" id="PS50097">
    <property type="entry name" value="BTB"/>
    <property type="match status" value="1"/>
</dbReference>
<dbReference type="EMBL" id="AAZO01004265">
    <property type="status" value="NOT_ANNOTATED_CDS"/>
    <property type="molecule type" value="Genomic_DNA"/>
</dbReference>
<dbReference type="RefSeq" id="XP_002428158.1">
    <property type="nucleotide sequence ID" value="XM_002428113.1"/>
</dbReference>
<evidence type="ECO:0000256" key="1">
    <source>
        <dbReference type="ARBA" id="ARBA00004123"/>
    </source>
</evidence>
<dbReference type="GO" id="GO:0005634">
    <property type="term" value="C:nucleus"/>
    <property type="evidence" value="ECO:0007669"/>
    <property type="project" value="UniProtKB-SubCell"/>
</dbReference>
<dbReference type="InterPro" id="IPR000210">
    <property type="entry name" value="BTB/POZ_dom"/>
</dbReference>
<dbReference type="VEuPathDB" id="VectorBase:PHUM366500"/>
<dbReference type="CDD" id="cd18315">
    <property type="entry name" value="BTB_POZ_BAB-like"/>
    <property type="match status" value="1"/>
</dbReference>
<dbReference type="InParanoid" id="E0VPW4"/>
<dbReference type="AlphaFoldDB" id="E0VPW4"/>
<gene>
    <name evidence="6" type="primary">8233538</name>
    <name evidence="5" type="ORF">Phum_PHUM366500</name>
</gene>
<dbReference type="EMBL" id="DS235379">
    <property type="protein sequence ID" value="EEB15420.1"/>
    <property type="molecule type" value="Genomic_DNA"/>
</dbReference>
<organism>
    <name type="scientific">Pediculus humanus subsp. corporis</name>
    <name type="common">Body louse</name>
    <dbReference type="NCBI Taxonomy" id="121224"/>
    <lineage>
        <taxon>Eukaryota</taxon>
        <taxon>Metazoa</taxon>
        <taxon>Ecdysozoa</taxon>
        <taxon>Arthropoda</taxon>
        <taxon>Hexapoda</taxon>
        <taxon>Insecta</taxon>
        <taxon>Pterygota</taxon>
        <taxon>Neoptera</taxon>
        <taxon>Paraneoptera</taxon>
        <taxon>Psocodea</taxon>
        <taxon>Troctomorpha</taxon>
        <taxon>Phthiraptera</taxon>
        <taxon>Anoplura</taxon>
        <taxon>Pediculidae</taxon>
        <taxon>Pediculus</taxon>
    </lineage>
</organism>
<keyword evidence="2" id="KW-0539">Nucleus</keyword>
<dbReference type="GeneID" id="8233538"/>
<dbReference type="KEGG" id="phu:Phum_PHUM366500"/>
<reference evidence="6" key="3">
    <citation type="submission" date="2020-05" db="UniProtKB">
        <authorList>
            <consortium name="EnsemblMetazoa"/>
        </authorList>
    </citation>
    <scope>IDENTIFICATION</scope>
    <source>
        <strain evidence="6">USDA</strain>
    </source>
</reference>
<dbReference type="Proteomes" id="UP000009046">
    <property type="component" value="Unassembled WGS sequence"/>
</dbReference>
<dbReference type="OMA" id="FTIMIVT"/>
<sequence length="278" mass="32254">MDVPQRFCVRWNSYKSNLQTAFPKLLTSEHFVDVTLACEKQFIKCHKIVLSACSVYFEKLLINNPCQHPIIFMKDVEFWEIKALVEFMYKGEVNVSQNQLDSLLKSAESLQIRGLSGTKQFVNFEQSDNVQEDSFSEYNHHKLSKSDTEEDDEVTGKKLKKTQNEDKYVQITSYKEEEDESVLPENFHKTIDDEYRVIKEETIEIDDYDYDTSCLEQGEEDDDEDDELYNQEIFYPDGSNLPGTSGITGIKNIFLFSPPPPQSENNNSSVFTIMIVTY</sequence>
<dbReference type="SUPFAM" id="SSF54695">
    <property type="entry name" value="POZ domain"/>
    <property type="match status" value="1"/>
</dbReference>
<reference evidence="5" key="1">
    <citation type="submission" date="2007-04" db="EMBL/GenBank/DDBJ databases">
        <title>Annotation of Pediculus humanus corporis strain USDA.</title>
        <authorList>
            <person name="Kirkness E."/>
            <person name="Hannick L."/>
            <person name="Hass B."/>
            <person name="Bruggner R."/>
            <person name="Lawson D."/>
            <person name="Bidwell S."/>
            <person name="Joardar V."/>
            <person name="Caler E."/>
            <person name="Walenz B."/>
            <person name="Inman J."/>
            <person name="Schobel S."/>
            <person name="Galinsky K."/>
            <person name="Amedeo P."/>
            <person name="Strausberg R."/>
        </authorList>
    </citation>
    <scope>NUCLEOTIDE SEQUENCE</scope>
    <source>
        <strain evidence="5">USDA</strain>
    </source>
</reference>
<dbReference type="Gene3D" id="3.30.710.10">
    <property type="entry name" value="Potassium Channel Kv1.1, Chain A"/>
    <property type="match status" value="1"/>
</dbReference>
<evidence type="ECO:0000256" key="2">
    <source>
        <dbReference type="ARBA" id="ARBA00023242"/>
    </source>
</evidence>
<dbReference type="PANTHER" id="PTHR23110:SF108">
    <property type="entry name" value="LD19131P"/>
    <property type="match status" value="1"/>
</dbReference>
<dbReference type="EnsemblMetazoa" id="PHUM366500-RA">
    <property type="protein sequence ID" value="PHUM366500-PA"/>
    <property type="gene ID" value="PHUM366500"/>
</dbReference>
<accession>E0VPW4</accession>
<dbReference type="PANTHER" id="PTHR23110">
    <property type="entry name" value="BTB DOMAIN TRANSCRIPTION FACTOR"/>
    <property type="match status" value="1"/>
</dbReference>
<dbReference type="CTD" id="8233538"/>
<comment type="subcellular location">
    <subcellularLocation>
        <location evidence="1">Nucleus</location>
    </subcellularLocation>
</comment>
<dbReference type="HOGENOM" id="CLU_1002224_0_0_1"/>